<dbReference type="AlphaFoldDB" id="A0A6A5BKP2"/>
<dbReference type="SUPFAM" id="SSF50985">
    <property type="entry name" value="RCC1/BLIP-II"/>
    <property type="match status" value="1"/>
</dbReference>
<dbReference type="PANTHER" id="PTHR45982">
    <property type="entry name" value="REGULATOR OF CHROMOSOME CONDENSATION"/>
    <property type="match status" value="1"/>
</dbReference>
<dbReference type="VEuPathDB" id="AmoebaDB:NF0063590"/>
<dbReference type="GeneID" id="68110777"/>
<sequence length="397" mass="44069">MVSPSRTTTRTRLYVNYDGHVHESILPDPNDHFVKVVCEGSVAIGATAQGHIYKCSETKCPERIESCQEFKKDGTKIKFLLAGYYQFIVIKESNRVYAGGDHSYVGGVIGLEEGSGIYLRVVDTSMIKGHTITHATCGTYSTVVVVDDTKVYLNGKLGKSTNRFELLQFNKPVSRISAGYDHMIIMCKDGTVYGMGTNGYSQIMDHRENDSIVQLNPPFSHVLDCIAIRLSHITCWLTPTVVHVYGYFGDLYRQMLGFGAVRVDDHHVTIDREKLGHDFDISGAYTSLTFFDKKQRKLIGGGGSSNLKQFSKLDLIDQLFADALQKQSLYENLDDTLLEVSNGADIVALLIGGDLEKVTSYTKQNLLKMCKRCIDDMPSGDDHSNGVVPFSDIVICI</sequence>
<dbReference type="InterPro" id="IPR051553">
    <property type="entry name" value="Ran_GTPase-activating"/>
</dbReference>
<evidence type="ECO:0000313" key="1">
    <source>
        <dbReference type="EMBL" id="KAF0977567.1"/>
    </source>
</evidence>
<keyword evidence="2" id="KW-1185">Reference proteome</keyword>
<dbReference type="VEuPathDB" id="AmoebaDB:NfTy_070500"/>
<dbReference type="EMBL" id="VFQX01000034">
    <property type="protein sequence ID" value="KAF0977567.1"/>
    <property type="molecule type" value="Genomic_DNA"/>
</dbReference>
<comment type="caution">
    <text evidence="1">The sequence shown here is derived from an EMBL/GenBank/DDBJ whole genome shotgun (WGS) entry which is preliminary data.</text>
</comment>
<dbReference type="RefSeq" id="XP_044562280.1">
    <property type="nucleotide sequence ID" value="XM_044706876.1"/>
</dbReference>
<dbReference type="Gene3D" id="2.130.10.30">
    <property type="entry name" value="Regulator of chromosome condensation 1/beta-lactamase-inhibitor protein II"/>
    <property type="match status" value="1"/>
</dbReference>
<organism evidence="1 2">
    <name type="scientific">Naegleria fowleri</name>
    <name type="common">Brain eating amoeba</name>
    <dbReference type="NCBI Taxonomy" id="5763"/>
    <lineage>
        <taxon>Eukaryota</taxon>
        <taxon>Discoba</taxon>
        <taxon>Heterolobosea</taxon>
        <taxon>Tetramitia</taxon>
        <taxon>Eutetramitia</taxon>
        <taxon>Vahlkampfiidae</taxon>
        <taxon>Naegleria</taxon>
    </lineage>
</organism>
<protein>
    <submittedName>
        <fullName evidence="1">Uncharacterized protein</fullName>
    </submittedName>
</protein>
<dbReference type="InterPro" id="IPR009091">
    <property type="entry name" value="RCC1/BLIP-II"/>
</dbReference>
<dbReference type="Proteomes" id="UP000444721">
    <property type="component" value="Unassembled WGS sequence"/>
</dbReference>
<name>A0A6A5BKP2_NAEFO</name>
<dbReference type="VEuPathDB" id="AmoebaDB:FDP41_003559"/>
<dbReference type="OMA" id="EITHAVC"/>
<reference evidence="1 2" key="1">
    <citation type="journal article" date="2019" name="Sci. Rep.">
        <title>Nanopore sequencing improves the draft genome of the human pathogenic amoeba Naegleria fowleri.</title>
        <authorList>
            <person name="Liechti N."/>
            <person name="Schurch N."/>
            <person name="Bruggmann R."/>
            <person name="Wittwer M."/>
        </authorList>
    </citation>
    <scope>NUCLEOTIDE SEQUENCE [LARGE SCALE GENOMIC DNA]</scope>
    <source>
        <strain evidence="1 2">ATCC 30894</strain>
    </source>
</reference>
<dbReference type="Pfam" id="PF13540">
    <property type="entry name" value="RCC1_2"/>
    <property type="match status" value="1"/>
</dbReference>
<dbReference type="PANTHER" id="PTHR45982:SF1">
    <property type="entry name" value="REGULATOR OF CHROMOSOME CONDENSATION"/>
    <property type="match status" value="1"/>
</dbReference>
<dbReference type="OrthoDB" id="10312573at2759"/>
<accession>A0A6A5BKP2</accession>
<proteinExistence type="predicted"/>
<gene>
    <name evidence="1" type="ORF">FDP41_003559</name>
</gene>
<evidence type="ECO:0000313" key="2">
    <source>
        <dbReference type="Proteomes" id="UP000444721"/>
    </source>
</evidence>